<dbReference type="Pfam" id="PF01877">
    <property type="entry name" value="RNA_binding"/>
    <property type="match status" value="1"/>
</dbReference>
<reference evidence="4" key="2">
    <citation type="submission" date="2018-04" db="EMBL/GenBank/DDBJ databases">
        <title>Complete genome sequence of Sulfodiicoccus acidiphilus strain HS-1.</title>
        <authorList>
            <person name="Sakai H.D."/>
            <person name="Kurosawa N."/>
        </authorList>
    </citation>
    <scope>NUCLEOTIDE SEQUENCE [LARGE SCALE GENOMIC DNA]</scope>
    <source>
        <strain evidence="4">HS-1</strain>
    </source>
</reference>
<protein>
    <recommendedName>
        <fullName evidence="1">UPF0201 protein GCM10007116_08940</fullName>
    </recommendedName>
</protein>
<dbReference type="GeneID" id="38666486"/>
<sequence>MTKVSVETEVRPSEVRDKVLKAVSNFFDHEELREETKGLGVSLIAEASSLRSLIKLHSALRQQRILDAARKHMLNGRTANTVSFMLHKQAAAVGKLSFVDVESESPCGPIRVFILHDNPTGVIEWLAPKTSRGVPIREIPMP</sequence>
<evidence type="ECO:0000313" key="2">
    <source>
        <dbReference type="EMBL" id="BBD72593.1"/>
    </source>
</evidence>
<accession>A0A348B341</accession>
<dbReference type="AlphaFoldDB" id="A0A348B341"/>
<dbReference type="PANTHER" id="PTHR39652">
    <property type="entry name" value="UPF0201 PROTEIN TK1335"/>
    <property type="match status" value="1"/>
</dbReference>
<dbReference type="SUPFAM" id="SSF55282">
    <property type="entry name" value="RL5-like"/>
    <property type="match status" value="1"/>
</dbReference>
<evidence type="ECO:0000313" key="3">
    <source>
        <dbReference type="EMBL" id="GGT93461.1"/>
    </source>
</evidence>
<evidence type="ECO:0000256" key="1">
    <source>
        <dbReference type="HAMAP-Rule" id="MF_01112"/>
    </source>
</evidence>
<dbReference type="OrthoDB" id="7819at2157"/>
<evidence type="ECO:0000313" key="4">
    <source>
        <dbReference type="Proteomes" id="UP000276741"/>
    </source>
</evidence>
<dbReference type="NCBIfam" id="NF001687">
    <property type="entry name" value="PRK00447.1"/>
    <property type="match status" value="1"/>
</dbReference>
<dbReference type="RefSeq" id="WP_126449867.1">
    <property type="nucleotide sequence ID" value="NZ_AP018553.1"/>
</dbReference>
<reference evidence="3" key="4">
    <citation type="submission" date="2020-09" db="EMBL/GenBank/DDBJ databases">
        <authorList>
            <person name="Sun Q."/>
            <person name="Ohkuma M."/>
        </authorList>
    </citation>
    <scope>NUCLEOTIDE SEQUENCE</scope>
    <source>
        <strain evidence="3">JCM 31740</strain>
    </source>
</reference>
<reference evidence="3" key="1">
    <citation type="journal article" date="2014" name="Int. J. Syst. Evol. Microbiol.">
        <title>Complete genome sequence of Corynebacterium casei LMG S-19264T (=DSM 44701T), isolated from a smear-ripened cheese.</title>
        <authorList>
            <consortium name="US DOE Joint Genome Institute (JGI-PGF)"/>
            <person name="Walter F."/>
            <person name="Albersmeier A."/>
            <person name="Kalinowski J."/>
            <person name="Ruckert C."/>
        </authorList>
    </citation>
    <scope>NUCLEOTIDE SEQUENCE</scope>
    <source>
        <strain evidence="3">JCM 31740</strain>
    </source>
</reference>
<dbReference type="KEGG" id="sacd:HS1genome_0982"/>
<dbReference type="InterPro" id="IPR022803">
    <property type="entry name" value="Ribosomal_uL5_dom_sf"/>
</dbReference>
<gene>
    <name evidence="3" type="ORF">GCM10007116_08940</name>
    <name evidence="2" type="ORF">HS1genome_0982</name>
</gene>
<dbReference type="EMBL" id="BMQS01000007">
    <property type="protein sequence ID" value="GGT93461.1"/>
    <property type="molecule type" value="Genomic_DNA"/>
</dbReference>
<dbReference type="EMBL" id="AP018553">
    <property type="protein sequence ID" value="BBD72593.1"/>
    <property type="molecule type" value="Genomic_DNA"/>
</dbReference>
<comment type="similarity">
    <text evidence="1">Belongs to the UPF0201 family.</text>
</comment>
<dbReference type="Proteomes" id="UP000276741">
    <property type="component" value="Chromosome"/>
</dbReference>
<dbReference type="Gene3D" id="3.30.1440.10">
    <property type="match status" value="1"/>
</dbReference>
<dbReference type="InterPro" id="IPR002739">
    <property type="entry name" value="PAB1135-like"/>
</dbReference>
<name>A0A348B341_9CREN</name>
<dbReference type="PANTHER" id="PTHR39652:SF1">
    <property type="entry name" value="UPF0201 PROTEIN TK1335"/>
    <property type="match status" value="1"/>
</dbReference>
<keyword evidence="4" id="KW-1185">Reference proteome</keyword>
<reference evidence="2" key="3">
    <citation type="journal article" date="2019" name="BMC Res. Notes">
        <title>Complete genome sequence of the Sulfodiicoccus acidiphilus strain HS-1T, the first crenarchaeon that lacks polB3, isolated from an acidic hot spring in Ohwaku-dani, Hakone, Japan.</title>
        <authorList>
            <person name="Sakai H.D."/>
            <person name="Kurosawa N."/>
        </authorList>
    </citation>
    <scope>NUCLEOTIDE SEQUENCE</scope>
    <source>
        <strain evidence="2">HS-1</strain>
    </source>
</reference>
<dbReference type="Proteomes" id="UP000616143">
    <property type="component" value="Unassembled WGS sequence"/>
</dbReference>
<dbReference type="HAMAP" id="MF_01112">
    <property type="entry name" value="UPF0201"/>
    <property type="match status" value="1"/>
</dbReference>
<proteinExistence type="inferred from homology"/>
<organism evidence="2 4">
    <name type="scientific">Sulfodiicoccus acidiphilus</name>
    <dbReference type="NCBI Taxonomy" id="1670455"/>
    <lineage>
        <taxon>Archaea</taxon>
        <taxon>Thermoproteota</taxon>
        <taxon>Thermoprotei</taxon>
        <taxon>Sulfolobales</taxon>
        <taxon>Sulfolobaceae</taxon>
        <taxon>Sulfodiicoccus</taxon>
    </lineage>
</organism>